<proteinExistence type="predicted"/>
<sequence>MTVVGACEDEDYWPEFGTLLVSDDGAHEGSGPFSRQDTRVQPCGTIVRTGHGWLEGAAGDGPHVVRMEVHDAAPGDDSSEWEDVVEIPYRSLSGKVGLGYVTGGFCGDVCTLPAAGAYRVRAARRQLAEDDADDLWLLRFWPAEPSPPRWFRRRAAAVPPPDPGWRTLFGYGVTDLLWGLWAARDDTGGTTTAALLRWGEQHGRSTTWLDEPLPAPGPHELDPADVARQVGCPVPATLGGMLDLFVAAGVLADDGGYREPSVTPNPEDVLELPVERRSRLIEQRDLDRFRSFAADLVSVVMWGGTEQTLAGLAERTLVAREDVRATLEWAARGDLLHIAGPLDGQFVTEVGPSTG</sequence>
<reference evidence="1 2" key="1">
    <citation type="submission" date="2020-08" db="EMBL/GenBank/DDBJ databases">
        <title>Genomic Encyclopedia of Type Strains, Phase III (KMG-III): the genomes of soil and plant-associated and newly described type strains.</title>
        <authorList>
            <person name="Whitman W."/>
        </authorList>
    </citation>
    <scope>NUCLEOTIDE SEQUENCE [LARGE SCALE GENOMIC DNA]</scope>
    <source>
        <strain evidence="1 2">CECT 8960</strain>
    </source>
</reference>
<evidence type="ECO:0000313" key="1">
    <source>
        <dbReference type="EMBL" id="MBB4907957.1"/>
    </source>
</evidence>
<protein>
    <submittedName>
        <fullName evidence="1">Uncharacterized protein</fullName>
    </submittedName>
</protein>
<dbReference type="RefSeq" id="WP_184812085.1">
    <property type="nucleotide sequence ID" value="NZ_JACHJQ010000004.1"/>
</dbReference>
<accession>A0A7W7Q6R7</accession>
<dbReference type="Pfam" id="PF19508">
    <property type="entry name" value="DUF6042"/>
    <property type="match status" value="1"/>
</dbReference>
<comment type="caution">
    <text evidence="1">The sequence shown here is derived from an EMBL/GenBank/DDBJ whole genome shotgun (WGS) entry which is preliminary data.</text>
</comment>
<dbReference type="InterPro" id="IPR046105">
    <property type="entry name" value="DUF6042"/>
</dbReference>
<name>A0A7W7Q6R7_9PSEU</name>
<keyword evidence="2" id="KW-1185">Reference proteome</keyword>
<gene>
    <name evidence="1" type="ORF">FHR82_004199</name>
</gene>
<dbReference type="EMBL" id="JACHJQ010000004">
    <property type="protein sequence ID" value="MBB4907957.1"/>
    <property type="molecule type" value="Genomic_DNA"/>
</dbReference>
<dbReference type="AlphaFoldDB" id="A0A7W7Q6R7"/>
<evidence type="ECO:0000313" key="2">
    <source>
        <dbReference type="Proteomes" id="UP000520767"/>
    </source>
</evidence>
<dbReference type="Proteomes" id="UP000520767">
    <property type="component" value="Unassembled WGS sequence"/>
</dbReference>
<organism evidence="1 2">
    <name type="scientific">Actinophytocola algeriensis</name>
    <dbReference type="NCBI Taxonomy" id="1768010"/>
    <lineage>
        <taxon>Bacteria</taxon>
        <taxon>Bacillati</taxon>
        <taxon>Actinomycetota</taxon>
        <taxon>Actinomycetes</taxon>
        <taxon>Pseudonocardiales</taxon>
        <taxon>Pseudonocardiaceae</taxon>
    </lineage>
</organism>